<dbReference type="SFLD" id="SFLDG00363">
    <property type="entry name" value="AMPS_(cytGST):_Alpha-__Mu-__Pi"/>
    <property type="match status" value="1"/>
</dbReference>
<dbReference type="InterPro" id="IPR004045">
    <property type="entry name" value="Glutathione_S-Trfase_N"/>
</dbReference>
<dbReference type="Proteomes" id="UP001160483">
    <property type="component" value="Unassembled WGS sequence"/>
</dbReference>
<dbReference type="AlphaFoldDB" id="A0AAU9L4M2"/>
<dbReference type="EMBL" id="CAKKTJ010000193">
    <property type="protein sequence ID" value="CAH0477827.1"/>
    <property type="molecule type" value="Genomic_DNA"/>
</dbReference>
<dbReference type="InterPro" id="IPR036249">
    <property type="entry name" value="Thioredoxin-like_sf"/>
</dbReference>
<comment type="caution">
    <text evidence="3">The sequence shown here is derived from an EMBL/GenBank/DDBJ whole genome shotgun (WGS) entry which is preliminary data.</text>
</comment>
<dbReference type="SUPFAM" id="SSF47616">
    <property type="entry name" value="GST C-terminal domain-like"/>
    <property type="match status" value="1"/>
</dbReference>
<name>A0AAU9L4M2_9STRA</name>
<dbReference type="PROSITE" id="PS50404">
    <property type="entry name" value="GST_NTER"/>
    <property type="match status" value="1"/>
</dbReference>
<dbReference type="Pfam" id="PF14497">
    <property type="entry name" value="GST_C_3"/>
    <property type="match status" value="1"/>
</dbReference>
<dbReference type="InterPro" id="IPR036282">
    <property type="entry name" value="Glutathione-S-Trfase_C_sf"/>
</dbReference>
<dbReference type="CDD" id="cd03039">
    <property type="entry name" value="GST_N_Sigma_like"/>
    <property type="match status" value="1"/>
</dbReference>
<dbReference type="FunFam" id="3.40.30.10:FF:000035">
    <property type="entry name" value="hematopoietic prostaglandin D synthase"/>
    <property type="match status" value="1"/>
</dbReference>
<dbReference type="PANTHER" id="PTHR11571">
    <property type="entry name" value="GLUTATHIONE S-TRANSFERASE"/>
    <property type="match status" value="1"/>
</dbReference>
<dbReference type="InterPro" id="IPR040079">
    <property type="entry name" value="Glutathione_S-Trfase"/>
</dbReference>
<dbReference type="FunFam" id="1.20.1050.10:FF:000030">
    <property type="entry name" value="Glutathione S-transferase S1"/>
    <property type="match status" value="1"/>
</dbReference>
<evidence type="ECO:0000313" key="6">
    <source>
        <dbReference type="Proteomes" id="UP001160483"/>
    </source>
</evidence>
<evidence type="ECO:0000313" key="3">
    <source>
        <dbReference type="EMBL" id="CAH0477827.1"/>
    </source>
</evidence>
<dbReference type="Proteomes" id="UP001158986">
    <property type="component" value="Unassembled WGS sequence"/>
</dbReference>
<dbReference type="PANTHER" id="PTHR11571:SF150">
    <property type="entry name" value="GLUTATHIONE S-TRANSFERASE"/>
    <property type="match status" value="1"/>
</dbReference>
<dbReference type="SFLD" id="SFLDG01205">
    <property type="entry name" value="AMPS.1"/>
    <property type="match status" value="1"/>
</dbReference>
<dbReference type="Gene3D" id="3.40.30.10">
    <property type="entry name" value="Glutaredoxin"/>
    <property type="match status" value="1"/>
</dbReference>
<evidence type="ECO:0000313" key="4">
    <source>
        <dbReference type="EMBL" id="CAH0519816.1"/>
    </source>
</evidence>
<evidence type="ECO:0000313" key="5">
    <source>
        <dbReference type="Proteomes" id="UP001158986"/>
    </source>
</evidence>
<dbReference type="InterPro" id="IPR050213">
    <property type="entry name" value="GST_superfamily"/>
</dbReference>
<dbReference type="EMBL" id="CAKLCB010000317">
    <property type="protein sequence ID" value="CAH0519816.1"/>
    <property type="molecule type" value="Genomic_DNA"/>
</dbReference>
<dbReference type="GO" id="GO:0006749">
    <property type="term" value="P:glutathione metabolic process"/>
    <property type="evidence" value="ECO:0007669"/>
    <property type="project" value="TreeGrafter"/>
</dbReference>
<feature type="domain" description="GST C-terminal" evidence="2">
    <location>
        <begin position="83"/>
        <end position="200"/>
    </location>
</feature>
<evidence type="ECO:0000259" key="1">
    <source>
        <dbReference type="PROSITE" id="PS50404"/>
    </source>
</evidence>
<proteinExistence type="predicted"/>
<dbReference type="Pfam" id="PF02798">
    <property type="entry name" value="GST_N"/>
    <property type="match status" value="1"/>
</dbReference>
<protein>
    <recommendedName>
        <fullName evidence="7">Glutathione S-transferase</fullName>
    </recommendedName>
</protein>
<accession>A0AAU9L4M2</accession>
<keyword evidence="5" id="KW-1185">Reference proteome</keyword>
<dbReference type="SFLD" id="SFLDS00019">
    <property type="entry name" value="Glutathione_Transferase_(cytos"/>
    <property type="match status" value="1"/>
</dbReference>
<feature type="domain" description="GST N-terminal" evidence="1">
    <location>
        <begin position="4"/>
        <end position="81"/>
    </location>
</feature>
<dbReference type="SUPFAM" id="SSF52833">
    <property type="entry name" value="Thioredoxin-like"/>
    <property type="match status" value="1"/>
</dbReference>
<dbReference type="Gene3D" id="1.20.1050.10">
    <property type="match status" value="1"/>
</dbReference>
<reference evidence="3 5" key="1">
    <citation type="submission" date="2021-11" db="EMBL/GenBank/DDBJ databases">
        <authorList>
            <person name="Islam A."/>
            <person name="Islam S."/>
            <person name="Flora M.S."/>
            <person name="Rahman M."/>
            <person name="Ziaur R.M."/>
            <person name="Epstein J.H."/>
            <person name="Hassan M."/>
            <person name="Klassen M."/>
            <person name="Woodard K."/>
            <person name="Webb A."/>
            <person name="Webby R.J."/>
            <person name="El Zowalaty M.E."/>
        </authorList>
    </citation>
    <scope>NUCLEOTIDE SEQUENCE</scope>
    <source>
        <strain evidence="4">Pbs1</strain>
        <strain evidence="3">Pbs3</strain>
    </source>
</reference>
<dbReference type="PROSITE" id="PS50405">
    <property type="entry name" value="GST_CTER"/>
    <property type="match status" value="1"/>
</dbReference>
<gene>
    <name evidence="4" type="ORF">PBS001_LOCUS6330</name>
    <name evidence="3" type="ORF">PBS003_LOCUS4555</name>
</gene>
<dbReference type="InterPro" id="IPR004046">
    <property type="entry name" value="GST_C"/>
</dbReference>
<evidence type="ECO:0000259" key="2">
    <source>
        <dbReference type="PROSITE" id="PS50405"/>
    </source>
</evidence>
<dbReference type="CDD" id="cd03192">
    <property type="entry name" value="GST_C_Sigma_like"/>
    <property type="match status" value="1"/>
</dbReference>
<sequence>MAQPQLKLTYFDAKGRAELARMIFNYGGIAFTDERITFADLPSLKPELPHGQVPVLSVNGTVYAQSMAIVRYAANLTGLYPSDPLQALKADMFSYSLDELEAPYVEALYFTQDETAKAQKKKVLIEETVPTLLAALDKMVTGKFIAGDNLSFADIKLLDMLDNRLKSAFPDFNVDKFPKLAAVLTNVKADPKIAAYLSKQ</sequence>
<dbReference type="InterPro" id="IPR010987">
    <property type="entry name" value="Glutathione-S-Trfase_C-like"/>
</dbReference>
<evidence type="ECO:0008006" key="7">
    <source>
        <dbReference type="Google" id="ProtNLM"/>
    </source>
</evidence>
<organism evidence="3 6">
    <name type="scientific">Peronospora belbahrii</name>
    <dbReference type="NCBI Taxonomy" id="622444"/>
    <lineage>
        <taxon>Eukaryota</taxon>
        <taxon>Sar</taxon>
        <taxon>Stramenopiles</taxon>
        <taxon>Oomycota</taxon>
        <taxon>Peronosporomycetes</taxon>
        <taxon>Peronosporales</taxon>
        <taxon>Peronosporaceae</taxon>
        <taxon>Peronospora</taxon>
    </lineage>
</organism>
<dbReference type="GO" id="GO:0004364">
    <property type="term" value="F:glutathione transferase activity"/>
    <property type="evidence" value="ECO:0007669"/>
    <property type="project" value="TreeGrafter"/>
</dbReference>